<dbReference type="PANTHER" id="PTHR34682">
    <property type="entry name" value="AT HOOK MOTIF-CONTAINING PROTEIN"/>
    <property type="match status" value="1"/>
</dbReference>
<feature type="compositionally biased region" description="Polar residues" evidence="1">
    <location>
        <begin position="64"/>
        <end position="73"/>
    </location>
</feature>
<dbReference type="Proteomes" id="UP000825935">
    <property type="component" value="Chromosome 1"/>
</dbReference>
<sequence length="325" mass="35766">MDDGEEEEEEEEDLEEEEEEEVDHEATRPKKRIGRPPKAWSSVLLPKEVTSTLGAHKQKGMKSQKVNTSTKNRIPSEGEGTFSKVPLPSMVGQAVHGIVDGCFDAGYLVSLRMDSSDILYRGVVFGPGLSIPVSKDTDIAKNVKRKRRKRNPFDTDVITREEPSTPPPPQPAPRREEGSALALHSNSSITRPPLHYEVHPSTQHIQQPNSAHLLESSQVSPPVHPSSHPHQFAYNGGMPVSFRSPRPHPEMNVNPYMHSGSFPPRPGMPMPAAAQVYSPRQNFGQVLRSPSTPYGYNFAGSQGRATAPLPPQYRGPPADPQYPGS</sequence>
<feature type="region of interest" description="Disordered" evidence="1">
    <location>
        <begin position="1"/>
        <end position="81"/>
    </location>
</feature>
<dbReference type="EMBL" id="CM035406">
    <property type="protein sequence ID" value="KAH7446793.1"/>
    <property type="molecule type" value="Genomic_DNA"/>
</dbReference>
<evidence type="ECO:0000256" key="1">
    <source>
        <dbReference type="SAM" id="MobiDB-lite"/>
    </source>
</evidence>
<organism evidence="2 3">
    <name type="scientific">Ceratopteris richardii</name>
    <name type="common">Triangle waterfern</name>
    <dbReference type="NCBI Taxonomy" id="49495"/>
    <lineage>
        <taxon>Eukaryota</taxon>
        <taxon>Viridiplantae</taxon>
        <taxon>Streptophyta</taxon>
        <taxon>Embryophyta</taxon>
        <taxon>Tracheophyta</taxon>
        <taxon>Polypodiopsida</taxon>
        <taxon>Polypodiidae</taxon>
        <taxon>Polypodiales</taxon>
        <taxon>Pteridineae</taxon>
        <taxon>Pteridaceae</taxon>
        <taxon>Parkerioideae</taxon>
        <taxon>Ceratopteris</taxon>
    </lineage>
</organism>
<proteinExistence type="predicted"/>
<protein>
    <submittedName>
        <fullName evidence="2">Uncharacterized protein</fullName>
    </submittedName>
</protein>
<dbReference type="InterPro" id="IPR045881">
    <property type="entry name" value="MNM1-like"/>
</dbReference>
<keyword evidence="3" id="KW-1185">Reference proteome</keyword>
<name>A0A8T2VMJ5_CERRI</name>
<reference evidence="2" key="1">
    <citation type="submission" date="2021-08" db="EMBL/GenBank/DDBJ databases">
        <title>WGS assembly of Ceratopteris richardii.</title>
        <authorList>
            <person name="Marchant D.B."/>
            <person name="Chen G."/>
            <person name="Jenkins J."/>
            <person name="Shu S."/>
            <person name="Leebens-Mack J."/>
            <person name="Grimwood J."/>
            <person name="Schmutz J."/>
            <person name="Soltis P."/>
            <person name="Soltis D."/>
            <person name="Chen Z.-H."/>
        </authorList>
    </citation>
    <scope>NUCLEOTIDE SEQUENCE</scope>
    <source>
        <strain evidence="2">Whitten #5841</strain>
        <tissue evidence="2">Leaf</tissue>
    </source>
</reference>
<dbReference type="EMBL" id="CM035406">
    <property type="protein sequence ID" value="KAH7446794.1"/>
    <property type="molecule type" value="Genomic_DNA"/>
</dbReference>
<dbReference type="EMBL" id="CM035406">
    <property type="protein sequence ID" value="KAH7446795.1"/>
    <property type="molecule type" value="Genomic_DNA"/>
</dbReference>
<feature type="region of interest" description="Disordered" evidence="1">
    <location>
        <begin position="294"/>
        <end position="325"/>
    </location>
</feature>
<dbReference type="PANTHER" id="PTHR34682:SF1">
    <property type="entry name" value="PROTEIN METABOLIC NETWORK MODULATOR 1"/>
    <property type="match status" value="1"/>
</dbReference>
<dbReference type="AlphaFoldDB" id="A0A8T2VMJ5"/>
<gene>
    <name evidence="2" type="ORF">KP509_01G076300</name>
</gene>
<comment type="caution">
    <text evidence="2">The sequence shown here is derived from an EMBL/GenBank/DDBJ whole genome shotgun (WGS) entry which is preliminary data.</text>
</comment>
<dbReference type="OrthoDB" id="1910926at2759"/>
<accession>A0A8T2VMJ5</accession>
<feature type="compositionally biased region" description="Acidic residues" evidence="1">
    <location>
        <begin position="1"/>
        <end position="23"/>
    </location>
</feature>
<feature type="region of interest" description="Disordered" evidence="1">
    <location>
        <begin position="214"/>
        <end position="239"/>
    </location>
</feature>
<feature type="compositionally biased region" description="Pro residues" evidence="1">
    <location>
        <begin position="308"/>
        <end position="325"/>
    </location>
</feature>
<evidence type="ECO:0000313" key="2">
    <source>
        <dbReference type="EMBL" id="KAH7446793.1"/>
    </source>
</evidence>
<feature type="compositionally biased region" description="Low complexity" evidence="1">
    <location>
        <begin position="216"/>
        <end position="231"/>
    </location>
</feature>
<feature type="compositionally biased region" description="Polar residues" evidence="1">
    <location>
        <begin position="294"/>
        <end position="304"/>
    </location>
</feature>
<feature type="compositionally biased region" description="Basic and acidic residues" evidence="1">
    <location>
        <begin position="151"/>
        <end position="163"/>
    </location>
</feature>
<evidence type="ECO:0000313" key="3">
    <source>
        <dbReference type="Proteomes" id="UP000825935"/>
    </source>
</evidence>
<feature type="region of interest" description="Disordered" evidence="1">
    <location>
        <begin position="142"/>
        <end position="180"/>
    </location>
</feature>